<dbReference type="Proteomes" id="UP000198615">
    <property type="component" value="Unassembled WGS sequence"/>
</dbReference>
<evidence type="ECO:0000256" key="2">
    <source>
        <dbReference type="ARBA" id="ARBA00022603"/>
    </source>
</evidence>
<keyword evidence="5" id="KW-0443">Lipid metabolism</keyword>
<dbReference type="GO" id="GO:0032259">
    <property type="term" value="P:methylation"/>
    <property type="evidence" value="ECO:0007669"/>
    <property type="project" value="UniProtKB-KW"/>
</dbReference>
<feature type="region of interest" description="Disordered" evidence="7">
    <location>
        <begin position="1"/>
        <end position="21"/>
    </location>
</feature>
<dbReference type="EMBL" id="FNBW01000019">
    <property type="protein sequence ID" value="SDG50140.1"/>
    <property type="molecule type" value="Genomic_DNA"/>
</dbReference>
<dbReference type="Pfam" id="PF02353">
    <property type="entry name" value="CMAS"/>
    <property type="match status" value="1"/>
</dbReference>
<evidence type="ECO:0000256" key="3">
    <source>
        <dbReference type="ARBA" id="ARBA00022679"/>
    </source>
</evidence>
<reference evidence="8 9" key="1">
    <citation type="submission" date="2016-10" db="EMBL/GenBank/DDBJ databases">
        <authorList>
            <person name="Varghese N."/>
            <person name="Submissions S."/>
        </authorList>
    </citation>
    <scope>NUCLEOTIDE SEQUENCE [LARGE SCALE GENOMIC DNA]</scope>
    <source>
        <strain evidence="8 9">DSM 18839</strain>
    </source>
</reference>
<keyword evidence="2" id="KW-0489">Methyltransferase</keyword>
<feature type="compositionally biased region" description="Polar residues" evidence="7">
    <location>
        <begin position="1"/>
        <end position="16"/>
    </location>
</feature>
<dbReference type="GO" id="GO:0008168">
    <property type="term" value="F:methyltransferase activity"/>
    <property type="evidence" value="ECO:0007669"/>
    <property type="project" value="UniProtKB-KW"/>
</dbReference>
<dbReference type="PANTHER" id="PTHR43667">
    <property type="entry name" value="CYCLOPROPANE-FATTY-ACYL-PHOSPHOLIPID SYNTHASE"/>
    <property type="match status" value="1"/>
</dbReference>
<dbReference type="RefSeq" id="WP_093154247.1">
    <property type="nucleotide sequence ID" value="NZ_FNBW01000019.1"/>
</dbReference>
<dbReference type="InterPro" id="IPR029063">
    <property type="entry name" value="SAM-dependent_MTases_sf"/>
</dbReference>
<evidence type="ECO:0000313" key="8">
    <source>
        <dbReference type="EMBL" id="SDG50140.1"/>
    </source>
</evidence>
<dbReference type="AlphaFoldDB" id="A0A8G2BMP0"/>
<proteinExistence type="inferred from homology"/>
<evidence type="ECO:0000256" key="1">
    <source>
        <dbReference type="ARBA" id="ARBA00010815"/>
    </source>
</evidence>
<dbReference type="PIRSF" id="PIRSF003085">
    <property type="entry name" value="CMAS"/>
    <property type="match status" value="1"/>
</dbReference>
<keyword evidence="9" id="KW-1185">Reference proteome</keyword>
<dbReference type="PANTHER" id="PTHR43667:SF2">
    <property type="entry name" value="FATTY ACID C-METHYL TRANSFERASE"/>
    <property type="match status" value="1"/>
</dbReference>
<keyword evidence="3" id="KW-0808">Transferase</keyword>
<comment type="caution">
    <text evidence="8">The sequence shown here is derived from an EMBL/GenBank/DDBJ whole genome shotgun (WGS) entry which is preliminary data.</text>
</comment>
<dbReference type="InterPro" id="IPR003333">
    <property type="entry name" value="CMAS"/>
</dbReference>
<feature type="active site" evidence="6">
    <location>
        <position position="395"/>
    </location>
</feature>
<organism evidence="8 9">
    <name type="scientific">Thalassobaculum litoreum DSM 18839</name>
    <dbReference type="NCBI Taxonomy" id="1123362"/>
    <lineage>
        <taxon>Bacteria</taxon>
        <taxon>Pseudomonadati</taxon>
        <taxon>Pseudomonadota</taxon>
        <taxon>Alphaproteobacteria</taxon>
        <taxon>Rhodospirillales</taxon>
        <taxon>Thalassobaculaceae</taxon>
        <taxon>Thalassobaculum</taxon>
    </lineage>
</organism>
<keyword evidence="4" id="KW-0949">S-adenosyl-L-methionine</keyword>
<evidence type="ECO:0000256" key="5">
    <source>
        <dbReference type="ARBA" id="ARBA00023098"/>
    </source>
</evidence>
<comment type="similarity">
    <text evidence="1">Belongs to the CFA/CMAS family.</text>
</comment>
<sequence length="414" mass="46315">MNRHQPTGGPTPSAAGSHSVGLTGLDPWTRTAFGLLQRLGVGRLSVTLADGRRVDFDSGVPGPDAVLHLRDRTVVKRFLVGGHLAFAEAYMDGAVESPDIVAVIELFERNKYIFNQGNPDGLLRILTRRLLHWLNRNSRRGSSRNIAFHYDLGNAFYALWLDPSMTYSSAVFAEGVADLEAAQTAKNRRLAAKLGLRPGQRILDIGCGWGSFAIHAAQEHGVQVLGITLSREQHAYAAGWAERAGLSDRVRVEVRDFRDAVGQFDAIASIEMFEAVGEAYWPDFFRQLHDRLKPGGRAALQVITIAEEGFADYRANPDFIQRYIFPGGMLPTRRHLVDLARAHGLDIESEEAFGLDYARTLACWRSRFHAHWPAIERQGFDARFRRMWDCYLAYCEGGFRGGFIDVRQISFVRP</sequence>
<dbReference type="Gene3D" id="3.40.50.150">
    <property type="entry name" value="Vaccinia Virus protein VP39"/>
    <property type="match status" value="1"/>
</dbReference>
<name>A0A8G2BMP0_9PROT</name>
<protein>
    <submittedName>
        <fullName evidence="8">Cyclopropane-fatty-acyl-phospholipid synthase</fullName>
    </submittedName>
</protein>
<dbReference type="GO" id="GO:0008610">
    <property type="term" value="P:lipid biosynthetic process"/>
    <property type="evidence" value="ECO:0007669"/>
    <property type="project" value="InterPro"/>
</dbReference>
<evidence type="ECO:0000256" key="4">
    <source>
        <dbReference type="ARBA" id="ARBA00022691"/>
    </source>
</evidence>
<dbReference type="OrthoDB" id="9782855at2"/>
<evidence type="ECO:0000313" key="9">
    <source>
        <dbReference type="Proteomes" id="UP000198615"/>
    </source>
</evidence>
<dbReference type="InterPro" id="IPR050723">
    <property type="entry name" value="CFA/CMAS"/>
</dbReference>
<evidence type="ECO:0000256" key="7">
    <source>
        <dbReference type="SAM" id="MobiDB-lite"/>
    </source>
</evidence>
<accession>A0A8G2BMP0</accession>
<dbReference type="CDD" id="cd02440">
    <property type="entry name" value="AdoMet_MTases"/>
    <property type="match status" value="1"/>
</dbReference>
<evidence type="ECO:0000256" key="6">
    <source>
        <dbReference type="PIRSR" id="PIRSR003085-1"/>
    </source>
</evidence>
<dbReference type="SUPFAM" id="SSF53335">
    <property type="entry name" value="S-adenosyl-L-methionine-dependent methyltransferases"/>
    <property type="match status" value="1"/>
</dbReference>
<gene>
    <name evidence="8" type="ORF">SAMN05660686_04627</name>
</gene>